<keyword evidence="1 2" id="KW-0808">Transferase</keyword>
<accession>A0ABY7WK16</accession>
<dbReference type="RefSeq" id="WP_274268231.1">
    <property type="nucleotide sequence ID" value="NZ_CP117880.1"/>
</dbReference>
<keyword evidence="3" id="KW-1185">Reference proteome</keyword>
<dbReference type="EC" id="2.4.-.-" evidence="2"/>
<dbReference type="PANTHER" id="PTHR46401">
    <property type="entry name" value="GLYCOSYLTRANSFERASE WBBK-RELATED"/>
    <property type="match status" value="1"/>
</dbReference>
<dbReference type="GO" id="GO:0016757">
    <property type="term" value="F:glycosyltransferase activity"/>
    <property type="evidence" value="ECO:0007669"/>
    <property type="project" value="UniProtKB-KW"/>
</dbReference>
<reference evidence="2 3" key="1">
    <citation type="submission" date="2023-02" db="EMBL/GenBank/DDBJ databases">
        <title>Genome sequence of Sphingobacterium sp. KACC 22765.</title>
        <authorList>
            <person name="Kim S."/>
            <person name="Heo J."/>
            <person name="Kwon S.-W."/>
        </authorList>
    </citation>
    <scope>NUCLEOTIDE SEQUENCE [LARGE SCALE GENOMIC DNA]</scope>
    <source>
        <strain evidence="2 3">KACC 22765</strain>
    </source>
</reference>
<proteinExistence type="predicted"/>
<evidence type="ECO:0000256" key="1">
    <source>
        <dbReference type="ARBA" id="ARBA00022679"/>
    </source>
</evidence>
<keyword evidence="2" id="KW-0328">Glycosyltransferase</keyword>
<dbReference type="EMBL" id="CP117880">
    <property type="protein sequence ID" value="WDF69518.1"/>
    <property type="molecule type" value="Genomic_DNA"/>
</dbReference>
<dbReference type="Pfam" id="PF13692">
    <property type="entry name" value="Glyco_trans_1_4"/>
    <property type="match status" value="1"/>
</dbReference>
<organism evidence="2 3">
    <name type="scientific">Sphingobacterium oryzagri</name>
    <dbReference type="NCBI Taxonomy" id="3025669"/>
    <lineage>
        <taxon>Bacteria</taxon>
        <taxon>Pseudomonadati</taxon>
        <taxon>Bacteroidota</taxon>
        <taxon>Sphingobacteriia</taxon>
        <taxon>Sphingobacteriales</taxon>
        <taxon>Sphingobacteriaceae</taxon>
        <taxon>Sphingobacterium</taxon>
    </lineage>
</organism>
<dbReference type="Gene3D" id="3.40.50.2000">
    <property type="entry name" value="Glycogen Phosphorylase B"/>
    <property type="match status" value="2"/>
</dbReference>
<gene>
    <name evidence="2" type="ORF">PQ465_03865</name>
</gene>
<evidence type="ECO:0000313" key="3">
    <source>
        <dbReference type="Proteomes" id="UP001221558"/>
    </source>
</evidence>
<dbReference type="PANTHER" id="PTHR46401:SF2">
    <property type="entry name" value="GLYCOSYLTRANSFERASE WBBK-RELATED"/>
    <property type="match status" value="1"/>
</dbReference>
<evidence type="ECO:0000313" key="2">
    <source>
        <dbReference type="EMBL" id="WDF69518.1"/>
    </source>
</evidence>
<name>A0ABY7WK16_9SPHI</name>
<dbReference type="Proteomes" id="UP001221558">
    <property type="component" value="Chromosome"/>
</dbReference>
<dbReference type="SUPFAM" id="SSF53756">
    <property type="entry name" value="UDP-Glycosyltransferase/glycogen phosphorylase"/>
    <property type="match status" value="1"/>
</dbReference>
<protein>
    <submittedName>
        <fullName evidence="2">Glycosyltransferase</fullName>
        <ecNumber evidence="2">2.4.-.-</ecNumber>
    </submittedName>
</protein>
<sequence>MEKICFVVCQYGKEVNGGAEIHCKMLAERLSPTYEVDILTTKIVNYNTFEEYYTQSKEEINGINVIRFSCRPYDRHEHGTLRKKSKWARKLRRTLFRIGILEFCANIIPKWNFGVAKETEMLKTHGFYSPDLLQYLEQKKEEYKAIIIMSYPYPSSIFGALIAPHKTILIPTAHNEGDLFRSIQTNVFTAVANIAFNTEEERALAKRIFGKKMAKNSIVAVGVETDSNTEEAETVHQKFNIDGQYMHFFGRVCDSKMGKLIPWFVGYKAKYPGDFKLVLTGRLFQDKVDHPDIIYTGFVSEEEKIALIKSAAFVVNPSKNESLSLLLLEAMKMGKTALVNGQSDVMKGHCIKSDYAANYYTSQSDFEKKVHAYVSTPAIANTVNGKAIAYVNRHYNWDNIMATLKNIIETL</sequence>